<dbReference type="Pfam" id="PF01593">
    <property type="entry name" value="Amino_oxidase"/>
    <property type="match status" value="2"/>
</dbReference>
<name>A0ABS0HTD4_9HYPH</name>
<feature type="domain" description="Amine oxidase" evidence="8">
    <location>
        <begin position="38"/>
        <end position="92"/>
    </location>
</feature>
<accession>A0ABS0HTD4</accession>
<feature type="region of interest" description="Disordered" evidence="7">
    <location>
        <begin position="1"/>
        <end position="20"/>
    </location>
</feature>
<evidence type="ECO:0000256" key="1">
    <source>
        <dbReference type="ARBA" id="ARBA00004814"/>
    </source>
</evidence>
<dbReference type="Proteomes" id="UP000611708">
    <property type="component" value="Unassembled WGS sequence"/>
</dbReference>
<dbReference type="Gene3D" id="3.50.50.60">
    <property type="entry name" value="FAD/NAD(P)-binding domain"/>
    <property type="match status" value="1"/>
</dbReference>
<evidence type="ECO:0000256" key="2">
    <source>
        <dbReference type="ARBA" id="ARBA00005833"/>
    </source>
</evidence>
<dbReference type="InterPro" id="IPR002937">
    <property type="entry name" value="Amino_oxidase"/>
</dbReference>
<dbReference type="SUPFAM" id="SSF51905">
    <property type="entry name" value="FAD/NAD(P)-binding domain"/>
    <property type="match status" value="1"/>
</dbReference>
<feature type="domain" description="Amine oxidase" evidence="8">
    <location>
        <begin position="183"/>
        <end position="427"/>
    </location>
</feature>
<feature type="compositionally biased region" description="Basic and acidic residues" evidence="7">
    <location>
        <begin position="1"/>
        <end position="10"/>
    </location>
</feature>
<evidence type="ECO:0000256" key="3">
    <source>
        <dbReference type="ARBA" id="ARBA00012535"/>
    </source>
</evidence>
<comment type="caution">
    <text evidence="9">The sequence shown here is derived from an EMBL/GenBank/DDBJ whole genome shotgun (WGS) entry which is preliminary data.</text>
</comment>
<sequence length="433" mass="46415">MNDDAAKRGVGEPVPLKTGSSIAPAADPDVIIVGAGSAGIAAARHLIAQGLTVTILEARARIGGRALTRSFKGHPLDLGAHWLHAGPINPLVKLGFERREPLRRAPVDGHFFVRGRPGSRAESAALDRAFAMADRAMTQAAKAHEDQAAAKVLPPMGPQGRRVAAIHGLVSGRPLEEVSLHDFPSMEYADNLFIAGGLGAYVARLGKDLPIQLEAPVRAIDWSGLGVRVETAAGTLRGKAVIVTTPMAVLQQDMIRFMPALPNAVQEAIHGFTQGVYEHVALHWPDSPFRGADRLASLTGTHRAPPGLLTCIDNTPFHFFELDRPAAAGFDGRDAHAPHRYARAVLAEHFGHRAIRNLTALHSTAWRNDPWSRASWAVVPPGLYPIRDTLKAPVGERIWFAGEALSRAQWGTAGGAWEEGERAAGEIVRSLAR</sequence>
<dbReference type="RefSeq" id="WP_196263889.1">
    <property type="nucleotide sequence ID" value="NZ_JADQDN010000004.1"/>
</dbReference>
<evidence type="ECO:0000256" key="4">
    <source>
        <dbReference type="ARBA" id="ARBA00017871"/>
    </source>
</evidence>
<dbReference type="PANTHER" id="PTHR10742:SF410">
    <property type="entry name" value="LYSINE-SPECIFIC HISTONE DEMETHYLASE 2"/>
    <property type="match status" value="1"/>
</dbReference>
<organism evidence="9 10">
    <name type="scientific">Microvirga terrestris</name>
    <dbReference type="NCBI Taxonomy" id="2791024"/>
    <lineage>
        <taxon>Bacteria</taxon>
        <taxon>Pseudomonadati</taxon>
        <taxon>Pseudomonadota</taxon>
        <taxon>Alphaproteobacteria</taxon>
        <taxon>Hyphomicrobiales</taxon>
        <taxon>Methylobacteriaceae</taxon>
        <taxon>Microvirga</taxon>
    </lineage>
</organism>
<evidence type="ECO:0000256" key="7">
    <source>
        <dbReference type="SAM" id="MobiDB-lite"/>
    </source>
</evidence>
<dbReference type="EMBL" id="JADQDN010000004">
    <property type="protein sequence ID" value="MBF9196531.1"/>
    <property type="molecule type" value="Genomic_DNA"/>
</dbReference>
<evidence type="ECO:0000313" key="10">
    <source>
        <dbReference type="Proteomes" id="UP000611708"/>
    </source>
</evidence>
<gene>
    <name evidence="9" type="ORF">I2H36_10810</name>
</gene>
<comment type="pathway">
    <text evidence="1">Plant hormone metabolism; auxin biosynthesis.</text>
</comment>
<comment type="catalytic activity">
    <reaction evidence="6">
        <text>L-tryptophan + O2 = indole-3-acetamide + CO2 + H2O</text>
        <dbReference type="Rhea" id="RHEA:16165"/>
        <dbReference type="ChEBI" id="CHEBI:15377"/>
        <dbReference type="ChEBI" id="CHEBI:15379"/>
        <dbReference type="ChEBI" id="CHEBI:16031"/>
        <dbReference type="ChEBI" id="CHEBI:16526"/>
        <dbReference type="ChEBI" id="CHEBI:57912"/>
        <dbReference type="EC" id="1.13.12.3"/>
    </reaction>
</comment>
<evidence type="ECO:0000259" key="8">
    <source>
        <dbReference type="Pfam" id="PF01593"/>
    </source>
</evidence>
<keyword evidence="5" id="KW-0073">Auxin biosynthesis</keyword>
<evidence type="ECO:0000313" key="9">
    <source>
        <dbReference type="EMBL" id="MBF9196531.1"/>
    </source>
</evidence>
<keyword evidence="10" id="KW-1185">Reference proteome</keyword>
<protein>
    <recommendedName>
        <fullName evidence="4">Tryptophan 2-monooxygenase</fullName>
        <ecNumber evidence="3">1.13.12.3</ecNumber>
    </recommendedName>
</protein>
<evidence type="ECO:0000256" key="5">
    <source>
        <dbReference type="ARBA" id="ARBA00023070"/>
    </source>
</evidence>
<comment type="similarity">
    <text evidence="2">Belongs to the tryptophan 2-monooxygenase family.</text>
</comment>
<dbReference type="PANTHER" id="PTHR10742">
    <property type="entry name" value="FLAVIN MONOAMINE OXIDASE"/>
    <property type="match status" value="1"/>
</dbReference>
<reference evidence="9 10" key="1">
    <citation type="submission" date="2020-11" db="EMBL/GenBank/DDBJ databases">
        <authorList>
            <person name="Kim M.K."/>
        </authorList>
    </citation>
    <scope>NUCLEOTIDE SEQUENCE [LARGE SCALE GENOMIC DNA]</scope>
    <source>
        <strain evidence="9 10">BT290</strain>
    </source>
</reference>
<dbReference type="EC" id="1.13.12.3" evidence="3"/>
<proteinExistence type="inferred from homology"/>
<dbReference type="InterPro" id="IPR036188">
    <property type="entry name" value="FAD/NAD-bd_sf"/>
</dbReference>
<evidence type="ECO:0000256" key="6">
    <source>
        <dbReference type="ARBA" id="ARBA00047321"/>
    </source>
</evidence>
<dbReference type="InterPro" id="IPR050281">
    <property type="entry name" value="Flavin_monoamine_oxidase"/>
</dbReference>